<keyword evidence="6 8" id="KW-0472">Membrane</keyword>
<comment type="cofactor">
    <cofactor evidence="1">
        <name>Zn(2+)</name>
        <dbReference type="ChEBI" id="CHEBI:29105"/>
    </cofactor>
</comment>
<dbReference type="InterPro" id="IPR001193">
    <property type="entry name" value="MBTPS2"/>
</dbReference>
<dbReference type="PANTHER" id="PTHR13325">
    <property type="entry name" value="PROTEASE M50 MEMBRANE-BOUND TRANSCRIPTION FACTOR SITE 2 PROTEASE"/>
    <property type="match status" value="1"/>
</dbReference>
<feature type="coiled-coil region" evidence="7">
    <location>
        <begin position="506"/>
        <end position="533"/>
    </location>
</feature>
<dbReference type="GO" id="GO:0005737">
    <property type="term" value="C:cytoplasm"/>
    <property type="evidence" value="ECO:0007669"/>
    <property type="project" value="TreeGrafter"/>
</dbReference>
<dbReference type="KEGG" id="azo:azo2558"/>
<evidence type="ECO:0000256" key="7">
    <source>
        <dbReference type="SAM" id="Coils"/>
    </source>
</evidence>
<evidence type="ECO:0000256" key="8">
    <source>
        <dbReference type="SAM" id="Phobius"/>
    </source>
</evidence>
<evidence type="ECO:0000256" key="2">
    <source>
        <dbReference type="ARBA" id="ARBA00004127"/>
    </source>
</evidence>
<dbReference type="Pfam" id="PF02163">
    <property type="entry name" value="Peptidase_M50"/>
    <property type="match status" value="1"/>
</dbReference>
<feature type="transmembrane region" description="Helical" evidence="8">
    <location>
        <begin position="270"/>
        <end position="290"/>
    </location>
</feature>
<reference evidence="10 11" key="1">
    <citation type="journal article" date="2006" name="Nat. Biotechnol.">
        <title>Complete genome of the mutualistic, N2-fixing grass endophyte Azoarcus sp. strain BH72.</title>
        <authorList>
            <person name="Krause A."/>
            <person name="Ramakumar A."/>
            <person name="Bartels D."/>
            <person name="Battistoni F."/>
            <person name="Bekel T."/>
            <person name="Boch J."/>
            <person name="Boehm M."/>
            <person name="Friedrich F."/>
            <person name="Hurek T."/>
            <person name="Krause L."/>
            <person name="Linke B."/>
            <person name="McHardy A.C."/>
            <person name="Sarkar A."/>
            <person name="Schneiker S."/>
            <person name="Syed A.A."/>
            <person name="Thauer R."/>
            <person name="Vorhoelter F.-J."/>
            <person name="Weidner S."/>
            <person name="Puehler A."/>
            <person name="Reinhold-Hurek B."/>
            <person name="Kaiser O."/>
            <person name="Goesmann A."/>
        </authorList>
    </citation>
    <scope>NUCLEOTIDE SEQUENCE [LARGE SCALE GENOMIC DNA]</scope>
    <source>
        <strain evidence="10 11">BH72</strain>
    </source>
</reference>
<feature type="domain" description="Peptidase M50" evidence="9">
    <location>
        <begin position="186"/>
        <end position="282"/>
    </location>
</feature>
<dbReference type="PANTHER" id="PTHR13325:SF3">
    <property type="entry name" value="MEMBRANE-BOUND TRANSCRIPTION FACTOR SITE-2 PROTEASE"/>
    <property type="match status" value="1"/>
</dbReference>
<dbReference type="RefSeq" id="WP_011766285.1">
    <property type="nucleotide sequence ID" value="NC_008702.1"/>
</dbReference>
<protein>
    <submittedName>
        <fullName evidence="10">Membrane protein with HlyD domain</fullName>
    </submittedName>
</protein>
<evidence type="ECO:0000256" key="4">
    <source>
        <dbReference type="ARBA" id="ARBA00022692"/>
    </source>
</evidence>
<evidence type="ECO:0000259" key="9">
    <source>
        <dbReference type="Pfam" id="PF02163"/>
    </source>
</evidence>
<dbReference type="GO" id="GO:0031293">
    <property type="term" value="P:membrane protein intracellular domain proteolysis"/>
    <property type="evidence" value="ECO:0007669"/>
    <property type="project" value="TreeGrafter"/>
</dbReference>
<evidence type="ECO:0000313" key="11">
    <source>
        <dbReference type="Proteomes" id="UP000002588"/>
    </source>
</evidence>
<keyword evidence="7" id="KW-0175">Coiled coil</keyword>
<feature type="transmembrane region" description="Helical" evidence="8">
    <location>
        <begin position="141"/>
        <end position="161"/>
    </location>
</feature>
<feature type="transmembrane region" description="Helical" evidence="8">
    <location>
        <begin position="346"/>
        <end position="369"/>
    </location>
</feature>
<dbReference type="eggNOG" id="COG1566">
    <property type="taxonomic scope" value="Bacteria"/>
</dbReference>
<dbReference type="AlphaFoldDB" id="A1K8M0"/>
<dbReference type="GO" id="GO:0004222">
    <property type="term" value="F:metalloendopeptidase activity"/>
    <property type="evidence" value="ECO:0007669"/>
    <property type="project" value="InterPro"/>
</dbReference>
<organism evidence="10 11">
    <name type="scientific">Azoarcus sp. (strain BH72)</name>
    <dbReference type="NCBI Taxonomy" id="418699"/>
    <lineage>
        <taxon>Bacteria</taxon>
        <taxon>Pseudomonadati</taxon>
        <taxon>Pseudomonadota</taxon>
        <taxon>Betaproteobacteria</taxon>
        <taxon>Rhodocyclales</taxon>
        <taxon>Zoogloeaceae</taxon>
        <taxon>Azoarcus</taxon>
    </lineage>
</organism>
<dbReference type="GO" id="GO:0016020">
    <property type="term" value="C:membrane"/>
    <property type="evidence" value="ECO:0007669"/>
    <property type="project" value="InterPro"/>
</dbReference>
<dbReference type="EMBL" id="AM406670">
    <property type="protein sequence ID" value="CAL95175.1"/>
    <property type="molecule type" value="Genomic_DNA"/>
</dbReference>
<proteinExistence type="inferred from homology"/>
<name>A1K8M0_AZOSB</name>
<feature type="transmembrane region" description="Helical" evidence="8">
    <location>
        <begin position="176"/>
        <end position="195"/>
    </location>
</feature>
<dbReference type="HOGENOM" id="CLU_019354_1_0_4"/>
<dbReference type="eggNOG" id="COG1994">
    <property type="taxonomic scope" value="Bacteria"/>
</dbReference>
<accession>A1K8M0</accession>
<sequence length="703" mass="78154">MALPVLREELALLSGPALADGQPSWTLHDPVRGRFFSIDWPTFEILQRWSFDDPASIAASIAADTTLQLQADDVLEVVRFLSDNQLVRPSGADSARRMTKSLARAEGGTLKWLLHHYLFFRVPLLRPDAWLTRWMPFAEHFYSRGFLLLTLAAFVLGAWQVARQWDGFVGSLVDTFTWSGLAAYGVALIAVKFLHELGHAFTAKRHGCRVPAMGVAFLVMWPVAYTDTNETWRLTRRGQRLQVAAAGIVTELLIAAWATLAWALLPDGGLRSAFFVLATTSWVATLAINASPFMRFDGYFILSDWLDLPNLHERSFALARWKLREALFDLREPCPEHFAPARARGLILFAWATWLYRLVVFIGIALLVYHFFFKLLGVFLFLVEIAWFIALPVRHELQAWRQRWPAIRARRRIRLVAPALLALLVLLALPLPGRVIASGVVRAAAVWPVFAPAAARLQQFDLREGSAVAEGAVIAVLDNPELAARREAVVAKVERLRWQAQTAGFDAEARSRLQSSQEELATAEAELAGIDEEAARYRPAAPFAGRLRDLDPDLQAGQWLANKEQIALLVGDGGRIVETWLDEEAVKRLAVGDRGVFVPDSGEGPVLRLTVSAIDADASRVLGRGILAAPAGGHILVRERNRQLIPEHAVYHVVLAVDEDPAAGTAGHDQMLRGTVSIRARWEAPLQRYLRNALMVVIRESGL</sequence>
<dbReference type="InterPro" id="IPR008915">
    <property type="entry name" value="Peptidase_M50"/>
</dbReference>
<feature type="transmembrane region" description="Helical" evidence="8">
    <location>
        <begin position="413"/>
        <end position="429"/>
    </location>
</feature>
<evidence type="ECO:0000256" key="1">
    <source>
        <dbReference type="ARBA" id="ARBA00001947"/>
    </source>
</evidence>
<evidence type="ECO:0000256" key="3">
    <source>
        <dbReference type="ARBA" id="ARBA00007931"/>
    </source>
</evidence>
<dbReference type="Proteomes" id="UP000002588">
    <property type="component" value="Chromosome"/>
</dbReference>
<feature type="transmembrane region" description="Helical" evidence="8">
    <location>
        <begin position="243"/>
        <end position="264"/>
    </location>
</feature>
<keyword evidence="5 8" id="KW-1133">Transmembrane helix</keyword>
<comment type="subcellular location">
    <subcellularLocation>
        <location evidence="2">Endomembrane system</location>
        <topology evidence="2">Multi-pass membrane protein</topology>
    </subcellularLocation>
</comment>
<evidence type="ECO:0000313" key="10">
    <source>
        <dbReference type="EMBL" id="CAL95175.1"/>
    </source>
</evidence>
<evidence type="ECO:0000256" key="5">
    <source>
        <dbReference type="ARBA" id="ARBA00022989"/>
    </source>
</evidence>
<comment type="similarity">
    <text evidence="3">Belongs to the peptidase M50B family.</text>
</comment>
<feature type="transmembrane region" description="Helical" evidence="8">
    <location>
        <begin position="375"/>
        <end position="393"/>
    </location>
</feature>
<keyword evidence="4 8" id="KW-0812">Transmembrane</keyword>
<evidence type="ECO:0000256" key="6">
    <source>
        <dbReference type="ARBA" id="ARBA00023136"/>
    </source>
</evidence>
<keyword evidence="11" id="KW-1185">Reference proteome</keyword>
<dbReference type="STRING" id="62928.azo2558"/>
<dbReference type="GO" id="GO:0012505">
    <property type="term" value="C:endomembrane system"/>
    <property type="evidence" value="ECO:0007669"/>
    <property type="project" value="UniProtKB-SubCell"/>
</dbReference>
<gene>
    <name evidence="10" type="ordered locus">azo2558</name>
</gene>